<dbReference type="Proteomes" id="UP000032300">
    <property type="component" value="Chromosome"/>
</dbReference>
<evidence type="ECO:0000256" key="1">
    <source>
        <dbReference type="SAM" id="SignalP"/>
    </source>
</evidence>
<dbReference type="KEGG" id="sphi:TS85_02705"/>
<evidence type="ECO:0000313" key="2">
    <source>
        <dbReference type="EMBL" id="AJP70967.1"/>
    </source>
</evidence>
<evidence type="ECO:0008006" key="4">
    <source>
        <dbReference type="Google" id="ProtNLM"/>
    </source>
</evidence>
<organism evidence="2 3">
    <name type="scientific">Sphingomonas hengshuiensis</name>
    <dbReference type="NCBI Taxonomy" id="1609977"/>
    <lineage>
        <taxon>Bacteria</taxon>
        <taxon>Pseudomonadati</taxon>
        <taxon>Pseudomonadota</taxon>
        <taxon>Alphaproteobacteria</taxon>
        <taxon>Sphingomonadales</taxon>
        <taxon>Sphingomonadaceae</taxon>
        <taxon>Sphingomonas</taxon>
    </lineage>
</organism>
<reference evidence="2 3" key="1">
    <citation type="journal article" date="2015" name="Int. J. Syst. Evol. Microbiol.">
        <title>Sphingomonas hengshuiensis sp. nov., isolated from lake wetland.</title>
        <authorList>
            <person name="Wei S."/>
            <person name="Wang T."/>
            <person name="Liu H."/>
            <person name="Zhang C."/>
            <person name="Guo J."/>
            <person name="Wang Q."/>
            <person name="Liang K."/>
            <person name="Zhang Z."/>
        </authorList>
    </citation>
    <scope>NUCLEOTIDE SEQUENCE [LARGE SCALE GENOMIC DNA]</scope>
    <source>
        <strain evidence="2 3">WHSC-8</strain>
    </source>
</reference>
<gene>
    <name evidence="2" type="ORF">TS85_02705</name>
</gene>
<dbReference type="PROSITE" id="PS51257">
    <property type="entry name" value="PROKAR_LIPOPROTEIN"/>
    <property type="match status" value="1"/>
</dbReference>
<reference evidence="2 3" key="2">
    <citation type="submission" date="2015-02" db="EMBL/GenBank/DDBJ databases">
        <title>The complete genome of Sphingomonas hengshuiensis sp. WHSC-8 isolated from soil of Hengshui Lake.</title>
        <authorList>
            <person name="Wei S."/>
            <person name="Guo J."/>
            <person name="Su C."/>
            <person name="Wu R."/>
            <person name="Zhang Z."/>
            <person name="Liang K."/>
            <person name="Li H."/>
            <person name="Wang T."/>
            <person name="Liu H."/>
            <person name="Zhang C."/>
            <person name="Li Z."/>
            <person name="Wang Q."/>
            <person name="Meng J."/>
        </authorList>
    </citation>
    <scope>NUCLEOTIDE SEQUENCE [LARGE SCALE GENOMIC DNA]</scope>
    <source>
        <strain evidence="2 3">WHSC-8</strain>
    </source>
</reference>
<feature type="signal peptide" evidence="1">
    <location>
        <begin position="1"/>
        <end position="20"/>
    </location>
</feature>
<dbReference type="OrthoDB" id="7561071at2"/>
<dbReference type="RefSeq" id="WP_044330287.1">
    <property type="nucleotide sequence ID" value="NZ_CP010836.1"/>
</dbReference>
<feature type="chain" id="PRO_5031344043" description="DUF2291 domain-containing protein" evidence="1">
    <location>
        <begin position="21"/>
        <end position="188"/>
    </location>
</feature>
<evidence type="ECO:0000313" key="3">
    <source>
        <dbReference type="Proteomes" id="UP000032300"/>
    </source>
</evidence>
<keyword evidence="1" id="KW-0732">Signal</keyword>
<proteinExistence type="predicted"/>
<keyword evidence="3" id="KW-1185">Reference proteome</keyword>
<accession>A0A7U5HVG0</accession>
<sequence>MRLPAALFLAALALAGCGRASQGDAVRKQEEARAAEVAKATGWDRAFQPDVAVGAANQFGFRPSAYTAAKQGFASVGGPVTIANSYAKKPSTIAFAATGGAADKVDSIAFDLAINDADSAELARTRMADLVRDYLFQSKIDAKPVHAAIEKGAPSKGTLAGTGYAIDATPQHLTVTFTRTGANAPANS</sequence>
<name>A0A7U5HVG0_9SPHN</name>
<dbReference type="EMBL" id="CP010836">
    <property type="protein sequence ID" value="AJP70967.1"/>
    <property type="molecule type" value="Genomic_DNA"/>
</dbReference>
<protein>
    <recommendedName>
        <fullName evidence="4">DUF2291 domain-containing protein</fullName>
    </recommendedName>
</protein>
<dbReference type="AlphaFoldDB" id="A0A7U5HVG0"/>